<evidence type="ECO:0000313" key="3">
    <source>
        <dbReference type="Proteomes" id="UP000005141"/>
    </source>
</evidence>
<dbReference type="HOGENOM" id="CLU_015155_0_0_10"/>
<evidence type="ECO:0000256" key="1">
    <source>
        <dbReference type="SAM" id="SignalP"/>
    </source>
</evidence>
<keyword evidence="3" id="KW-1185">Reference proteome</keyword>
<accession>G1WA90</accession>
<reference evidence="2 3" key="1">
    <citation type="submission" date="2011-07" db="EMBL/GenBank/DDBJ databases">
        <title>The Genome Sequence of Prevotella oulorum F0390.</title>
        <authorList>
            <consortium name="The Broad Institute Genome Sequencing Platform"/>
            <consortium name="The Broad Institute Genome Sequencing Center for Infectious Disease"/>
            <person name="Earl A."/>
            <person name="Ward D."/>
            <person name="Feldgarden M."/>
            <person name="Gevers D."/>
            <person name="Izard J."/>
            <person name="Ganesan A."/>
            <person name="Baranova O.V."/>
            <person name="Blanton J.M."/>
            <person name="Tanner A.C."/>
            <person name="Dewhirst F.E."/>
            <person name="Young S.K."/>
            <person name="Zeng Q."/>
            <person name="Gargeya S."/>
            <person name="Fitzgerald M."/>
            <person name="Haas B."/>
            <person name="Abouelleil A."/>
            <person name="Alvarado L."/>
            <person name="Arachchi H.M."/>
            <person name="Berlin A."/>
            <person name="Brown A."/>
            <person name="Chapman S.B."/>
            <person name="Chen Z."/>
            <person name="Dunbar C."/>
            <person name="Freedman E."/>
            <person name="Gearin G."/>
            <person name="Gellesch M."/>
            <person name="Goldberg J."/>
            <person name="Griggs A."/>
            <person name="Gujja S."/>
            <person name="Heiman D."/>
            <person name="Howarth C."/>
            <person name="Larson L."/>
            <person name="Lui A."/>
            <person name="MacDonald P.J.P."/>
            <person name="Mehta T."/>
            <person name="Montmayeur A."/>
            <person name="Murphy C."/>
            <person name="Neiman D."/>
            <person name="Pearson M."/>
            <person name="Priest M."/>
            <person name="Roberts A."/>
            <person name="Saif S."/>
            <person name="Shea T."/>
            <person name="Shenoy N."/>
            <person name="Sisk P."/>
            <person name="Stolte C."/>
            <person name="Sykes S."/>
            <person name="Wortman J."/>
            <person name="Nusbaum C."/>
            <person name="Birren B."/>
        </authorList>
    </citation>
    <scope>NUCLEOTIDE SEQUENCE [LARGE SCALE GENOMIC DNA]</scope>
    <source>
        <strain evidence="2 3">F0390</strain>
    </source>
</reference>
<dbReference type="GeneID" id="95425441"/>
<proteinExistence type="predicted"/>
<feature type="chain" id="PRO_5003424839" description="Fimbrillin family protein" evidence="1">
    <location>
        <begin position="33"/>
        <end position="951"/>
    </location>
</feature>
<feature type="signal peptide" evidence="1">
    <location>
        <begin position="1"/>
        <end position="32"/>
    </location>
</feature>
<dbReference type="AlphaFoldDB" id="G1WA90"/>
<comment type="caution">
    <text evidence="2">The sequence shown here is derived from an EMBL/GenBank/DDBJ whole genome shotgun (WGS) entry which is preliminary data.</text>
</comment>
<dbReference type="EMBL" id="ADGI01000025">
    <property type="protein sequence ID" value="EGV33499.1"/>
    <property type="molecule type" value="Genomic_DNA"/>
</dbReference>
<organism evidence="2 3">
    <name type="scientific">Segatella oulorum F0390</name>
    <dbReference type="NCBI Taxonomy" id="702438"/>
    <lineage>
        <taxon>Bacteria</taxon>
        <taxon>Pseudomonadati</taxon>
        <taxon>Bacteroidota</taxon>
        <taxon>Bacteroidia</taxon>
        <taxon>Bacteroidales</taxon>
        <taxon>Prevotellaceae</taxon>
        <taxon>Segatella</taxon>
    </lineage>
</organism>
<dbReference type="Proteomes" id="UP000005141">
    <property type="component" value="Unassembled WGS sequence"/>
</dbReference>
<dbReference type="RefSeq" id="WP_004379736.1">
    <property type="nucleotide sequence ID" value="NZ_JH114215.1"/>
</dbReference>
<dbReference type="PATRIC" id="fig|702438.4.peg.757"/>
<dbReference type="PROSITE" id="PS51257">
    <property type="entry name" value="PROKAR_LIPOPROTEIN"/>
    <property type="match status" value="1"/>
</dbReference>
<sequence length="951" mass="103216">MKHTFRKQHFSSLCNGSLLLVLGATLLFGACADDDLANEQPGKHTGTAVAFNVSDAQMEALAQAGAKGITRGLSPQPLSSADLAPRKLEATGSNPHDFCLIESTVEGINPVKPAEGTRAEIIKTATLGNFSSIGYRAANSTAAANPSTALLWFHGEKTNPDGTLQSRYDWDWPVNVYGRFYAVYPEATPANKITLSPSNYAQVPYIDFEVNQDVMSQVDLMTACSGEVHYEHGNDPTSNLKFRHALAAVKFSIGSNLSPVIIKKIELKNVKYKGRYRLPNKADGSDAVWSVDPGTTTVALDNINLNAAEMPNTMLAGALDPDPNNHNRLGCEKFTFLMIPQVMPAKTAANAIKAVIYYQDGATTKTITIPLTGEWKAGVTKEYKLSQKNSSWGYHFTLTGNESDKTFSHDANYTGATNTQFQVTSYRQNGSTQQPVPWKISKYEEWDYTLNGGTGGWVDRGTTKPDWLGDITDHGNGGTAAEACNTAVKAAPVTDQLGAYNQVLKDATPKGTAANPYNLANPGGNGAKNHIEETANCYLISAPGHYCIPLIYGNGVKNDVPNTNAYQSTQPAGTPYLLKIFKDHQDGNITSPSIGTQLGGSAHTANVVWQDQPNLIRDASLRITYDGLNFVEFEVKKEDIRNGNAVIAIKRGGQIVWSWHLWFDHADALDKIPVKNYDGTIYKFTRNTLGQAYLRDEATSYDQPRKARLTIEQQAGNGGIKASSPVVITQNPYSVKQNAVTLYQFGRKDAFPGTDTFYDGSSSTPSTTAFTLIAHASRQSIGTTIQNPDKFYAVSGLSTDFYNQTYCNTWSANNTKLNNRSNDAIVKTIYDPCPAGFHMPASKAFTGFTTTGETASNPTEFNVSGAWNAGWNFYTQLNPTSTTPTIFFPALGIRFSSDGSLAFMDNIGYFWSALPDNSYNGCSMSLSQLSMLTLSSTSRSSGCAIRPVADN</sequence>
<evidence type="ECO:0008006" key="4">
    <source>
        <dbReference type="Google" id="ProtNLM"/>
    </source>
</evidence>
<dbReference type="OrthoDB" id="1011557at2"/>
<dbReference type="eggNOG" id="ENOG5033R2V">
    <property type="taxonomic scope" value="Bacteria"/>
</dbReference>
<gene>
    <name evidence="2" type="ORF">HMPREF9431_00735</name>
</gene>
<name>G1WA90_9BACT</name>
<keyword evidence="1" id="KW-0732">Signal</keyword>
<evidence type="ECO:0000313" key="2">
    <source>
        <dbReference type="EMBL" id="EGV33499.1"/>
    </source>
</evidence>
<protein>
    <recommendedName>
        <fullName evidence="4">Fimbrillin family protein</fullName>
    </recommendedName>
</protein>